<reference evidence="2" key="2">
    <citation type="submission" date="2019-06" db="EMBL/GenBank/DDBJ databases">
        <title>Genomics analysis of Aphanomyces spp. identifies a new class of oomycete effector associated with host adaptation.</title>
        <authorList>
            <person name="Gaulin E."/>
        </authorList>
    </citation>
    <scope>NUCLEOTIDE SEQUENCE</scope>
    <source>
        <strain evidence="2">CBS 578.67</strain>
    </source>
</reference>
<proteinExistence type="predicted"/>
<gene>
    <name evidence="3" type="primary">Aste57867_16183</name>
    <name evidence="2" type="ORF">As57867_016127</name>
    <name evidence="3" type="ORF">ASTE57867_16183</name>
</gene>
<name>A0A485L6Q4_9STRA</name>
<dbReference type="AlphaFoldDB" id="A0A485L6Q4"/>
<dbReference type="Proteomes" id="UP000332933">
    <property type="component" value="Unassembled WGS sequence"/>
</dbReference>
<dbReference type="OrthoDB" id="76450at2759"/>
<evidence type="ECO:0000313" key="3">
    <source>
        <dbReference type="EMBL" id="VFT92961.1"/>
    </source>
</evidence>
<dbReference type="EMBL" id="CAADRA010005871">
    <property type="protein sequence ID" value="VFT92961.1"/>
    <property type="molecule type" value="Genomic_DNA"/>
</dbReference>
<evidence type="ECO:0000259" key="1">
    <source>
        <dbReference type="PROSITE" id="PS50878"/>
    </source>
</evidence>
<dbReference type="PROSITE" id="PS50878">
    <property type="entry name" value="RT_POL"/>
    <property type="match status" value="1"/>
</dbReference>
<organism evidence="3 4">
    <name type="scientific">Aphanomyces stellatus</name>
    <dbReference type="NCBI Taxonomy" id="120398"/>
    <lineage>
        <taxon>Eukaryota</taxon>
        <taxon>Sar</taxon>
        <taxon>Stramenopiles</taxon>
        <taxon>Oomycota</taxon>
        <taxon>Saprolegniomycetes</taxon>
        <taxon>Saprolegniales</taxon>
        <taxon>Verrucalvaceae</taxon>
        <taxon>Aphanomyces</taxon>
    </lineage>
</organism>
<dbReference type="SUPFAM" id="SSF56672">
    <property type="entry name" value="DNA/RNA polymerases"/>
    <property type="match status" value="1"/>
</dbReference>
<feature type="domain" description="Reverse transcriptase" evidence="1">
    <location>
        <begin position="38"/>
        <end position="304"/>
    </location>
</feature>
<evidence type="ECO:0000313" key="2">
    <source>
        <dbReference type="EMBL" id="KAF0692759.1"/>
    </source>
</evidence>
<dbReference type="InterPro" id="IPR000477">
    <property type="entry name" value="RT_dom"/>
</dbReference>
<evidence type="ECO:0000313" key="4">
    <source>
        <dbReference type="Proteomes" id="UP000332933"/>
    </source>
</evidence>
<dbReference type="EMBL" id="VJMH01005850">
    <property type="protein sequence ID" value="KAF0692759.1"/>
    <property type="molecule type" value="Genomic_DNA"/>
</dbReference>
<dbReference type="CDD" id="cd01650">
    <property type="entry name" value="RT_nLTR_like"/>
    <property type="match status" value="1"/>
</dbReference>
<sequence>MHPKKAPGLDGFSAGFYQIDPPLFGEIMRRVFSYQLERGELLGMQRRSAVSLLFKGGDRRNTGNYRLISLIPVEVKVLTRALAYRVNELLPHLIHPIQNGFVRGRRIHDHVIFLRDLQHKHTLDDEEGYAMFLDFEKAYDRINWDIMFDTLECFNFGPRFLQWLRLLYHHPIAHLVINGKLSDAIFPSRGVKQGDPLSSLLFVLSVEPLSQLLRDHEELGIPFSENQIATALLFADDMTILASSLENIERQLDLVDDFCSFSGARLNRNKCKVLTLNNNQLIHAHPRLNMVGSEVPIRYLGIHLGHMLSHQRQLNIISDTFYASFVTWGCRARTLKGRRLVANTMILSKLWHFTAVIPVPHDQAAKW</sequence>
<dbReference type="PANTHER" id="PTHR19446">
    <property type="entry name" value="REVERSE TRANSCRIPTASES"/>
    <property type="match status" value="1"/>
</dbReference>
<keyword evidence="4" id="KW-1185">Reference proteome</keyword>
<dbReference type="Pfam" id="PF00078">
    <property type="entry name" value="RVT_1"/>
    <property type="match status" value="1"/>
</dbReference>
<protein>
    <submittedName>
        <fullName evidence="3">Aste57867_16183 protein</fullName>
    </submittedName>
</protein>
<dbReference type="InterPro" id="IPR043502">
    <property type="entry name" value="DNA/RNA_pol_sf"/>
</dbReference>
<accession>A0A485L6Q4</accession>
<reference evidence="3 4" key="1">
    <citation type="submission" date="2019-03" db="EMBL/GenBank/DDBJ databases">
        <authorList>
            <person name="Gaulin E."/>
            <person name="Dumas B."/>
        </authorList>
    </citation>
    <scope>NUCLEOTIDE SEQUENCE [LARGE SCALE GENOMIC DNA]</scope>
    <source>
        <strain evidence="3">CBS 568.67</strain>
    </source>
</reference>